<proteinExistence type="predicted"/>
<dbReference type="GO" id="GO:0005509">
    <property type="term" value="F:calcium ion binding"/>
    <property type="evidence" value="ECO:0007669"/>
    <property type="project" value="TreeGrafter"/>
</dbReference>
<dbReference type="GO" id="GO:0017156">
    <property type="term" value="P:calcium-ion regulated exocytosis"/>
    <property type="evidence" value="ECO:0007669"/>
    <property type="project" value="TreeGrafter"/>
</dbReference>
<dbReference type="OrthoDB" id="67700at2759"/>
<dbReference type="Gene3D" id="2.60.40.150">
    <property type="entry name" value="C2 domain"/>
    <property type="match status" value="2"/>
</dbReference>
<dbReference type="SMART" id="SM00239">
    <property type="entry name" value="C2"/>
    <property type="match status" value="2"/>
</dbReference>
<accession>A0A6S7HFT6</accession>
<dbReference type="GO" id="GO:0001786">
    <property type="term" value="F:phosphatidylserine binding"/>
    <property type="evidence" value="ECO:0007669"/>
    <property type="project" value="TreeGrafter"/>
</dbReference>
<sequence length="332" mass="37975">YIYPIQRLINSKENLGKLYFSLALSDVPSSKLVVNLLKADELPEAKDDHPRVYVTVDLLHNTNVNTRNQELKSNVQQGTYAPNFNERLEFDVSSVKVQETSLRFIVWYVDSFSQGECLGMVGHNLDQLTDQEIISNKETIICKDIQRISRDFQDHNNNNAYGHYGAVLFSLTYTQTTKRLTVVLFKAQNLNLTSDDNQGIYAEVTIIYMKKNRRKRKVTRSMSGTNNPIYNEAILFDLSDLDIANMKLQITLKQKRTDKADIALGRVLMGNDVHDSDAKLHWNNAMNANKAVAQWHGLRQCQSYNATNRRRLRGRLSCSENEVLTDCSSSDE</sequence>
<dbReference type="EMBL" id="CACRXK020004599">
    <property type="protein sequence ID" value="CAB4003326.1"/>
    <property type="molecule type" value="Genomic_DNA"/>
</dbReference>
<gene>
    <name evidence="1" type="ORF">PACLA_8A010394</name>
</gene>
<dbReference type="GO" id="GO:0005886">
    <property type="term" value="C:plasma membrane"/>
    <property type="evidence" value="ECO:0007669"/>
    <property type="project" value="TreeGrafter"/>
</dbReference>
<dbReference type="GO" id="GO:0000149">
    <property type="term" value="F:SNARE binding"/>
    <property type="evidence" value="ECO:0007669"/>
    <property type="project" value="TreeGrafter"/>
</dbReference>
<evidence type="ECO:0000313" key="1">
    <source>
        <dbReference type="EMBL" id="CAB4003326.1"/>
    </source>
</evidence>
<dbReference type="InterPro" id="IPR000008">
    <property type="entry name" value="C2_dom"/>
</dbReference>
<dbReference type="Pfam" id="PF00168">
    <property type="entry name" value="C2"/>
    <property type="match status" value="2"/>
</dbReference>
<dbReference type="Proteomes" id="UP001152795">
    <property type="component" value="Unassembled WGS sequence"/>
</dbReference>
<comment type="caution">
    <text evidence="1">The sequence shown here is derived from an EMBL/GenBank/DDBJ whole genome shotgun (WGS) entry which is preliminary data.</text>
</comment>
<dbReference type="SUPFAM" id="SSF49562">
    <property type="entry name" value="C2 domain (Calcium/lipid-binding domain, CaLB)"/>
    <property type="match status" value="2"/>
</dbReference>
<dbReference type="PANTHER" id="PTHR10024">
    <property type="entry name" value="SYNAPTOTAGMIN"/>
    <property type="match status" value="1"/>
</dbReference>
<name>A0A6S7HFT6_PARCT</name>
<dbReference type="GO" id="GO:0005544">
    <property type="term" value="F:calcium-dependent phospholipid binding"/>
    <property type="evidence" value="ECO:0007669"/>
    <property type="project" value="TreeGrafter"/>
</dbReference>
<dbReference type="PROSITE" id="PS50004">
    <property type="entry name" value="C2"/>
    <property type="match status" value="2"/>
</dbReference>
<dbReference type="PANTHER" id="PTHR10024:SF374">
    <property type="entry name" value="C2 DOMAIN-CONTAINING PROTEIN"/>
    <property type="match status" value="1"/>
</dbReference>
<organism evidence="1 2">
    <name type="scientific">Paramuricea clavata</name>
    <name type="common">Red gorgonian</name>
    <name type="synonym">Violescent sea-whip</name>
    <dbReference type="NCBI Taxonomy" id="317549"/>
    <lineage>
        <taxon>Eukaryota</taxon>
        <taxon>Metazoa</taxon>
        <taxon>Cnidaria</taxon>
        <taxon>Anthozoa</taxon>
        <taxon>Octocorallia</taxon>
        <taxon>Malacalcyonacea</taxon>
        <taxon>Plexauridae</taxon>
        <taxon>Paramuricea</taxon>
    </lineage>
</organism>
<keyword evidence="2" id="KW-1185">Reference proteome</keyword>
<feature type="non-terminal residue" evidence="1">
    <location>
        <position position="332"/>
    </location>
</feature>
<dbReference type="InterPro" id="IPR035892">
    <property type="entry name" value="C2_domain_sf"/>
</dbReference>
<dbReference type="GO" id="GO:0030276">
    <property type="term" value="F:clathrin binding"/>
    <property type="evidence" value="ECO:0007669"/>
    <property type="project" value="TreeGrafter"/>
</dbReference>
<protein>
    <submittedName>
        <fullName evidence="1">Synaptotagmin-15, partial</fullName>
    </submittedName>
</protein>
<reference evidence="1" key="1">
    <citation type="submission" date="2020-04" db="EMBL/GenBank/DDBJ databases">
        <authorList>
            <person name="Alioto T."/>
            <person name="Alioto T."/>
            <person name="Gomez Garrido J."/>
        </authorList>
    </citation>
    <scope>NUCLEOTIDE SEQUENCE</scope>
    <source>
        <strain evidence="1">A484AB</strain>
    </source>
</reference>
<dbReference type="GO" id="GO:0070382">
    <property type="term" value="C:exocytic vesicle"/>
    <property type="evidence" value="ECO:0007669"/>
    <property type="project" value="TreeGrafter"/>
</dbReference>
<evidence type="ECO:0000313" key="2">
    <source>
        <dbReference type="Proteomes" id="UP001152795"/>
    </source>
</evidence>
<dbReference type="CDD" id="cd00276">
    <property type="entry name" value="C2B_Synaptotagmin"/>
    <property type="match status" value="1"/>
</dbReference>
<dbReference type="AlphaFoldDB" id="A0A6S7HFT6"/>